<dbReference type="EMBL" id="OU015567">
    <property type="protein sequence ID" value="CAG5113785.1"/>
    <property type="molecule type" value="Genomic_DNA"/>
</dbReference>
<accession>A0ABN7TCA6</accession>
<keyword evidence="4" id="KW-1185">Reference proteome</keyword>
<dbReference type="InterPro" id="IPR045107">
    <property type="entry name" value="SAC3/GANP/THP3"/>
</dbReference>
<evidence type="ECO:0000313" key="4">
    <source>
        <dbReference type="Proteomes" id="UP001158576"/>
    </source>
</evidence>
<dbReference type="Pfam" id="PF03399">
    <property type="entry name" value="SAC3_GANP"/>
    <property type="match status" value="1"/>
</dbReference>
<gene>
    <name evidence="3" type="ORF">OKIOD_LOCUS16640</name>
</gene>
<evidence type="ECO:0000313" key="3">
    <source>
        <dbReference type="EMBL" id="CAG5113785.1"/>
    </source>
</evidence>
<dbReference type="Gene3D" id="1.25.40.990">
    <property type="match status" value="1"/>
</dbReference>
<dbReference type="Proteomes" id="UP001158576">
    <property type="component" value="Chromosome 2"/>
</dbReference>
<protein>
    <submittedName>
        <fullName evidence="3">Oidioi.mRNA.OKI2018_I69.chr2.g7875.t1.cds</fullName>
    </submittedName>
</protein>
<dbReference type="PANTHER" id="PTHR12436:SF4">
    <property type="entry name" value="LEUKOCYTE RECEPTOR CLUSTER MEMBER 8"/>
    <property type="match status" value="1"/>
</dbReference>
<dbReference type="PANTHER" id="PTHR12436">
    <property type="entry name" value="80 KDA MCM3-ASSOCIATED PROTEIN"/>
    <property type="match status" value="1"/>
</dbReference>
<dbReference type="InterPro" id="IPR000717">
    <property type="entry name" value="PCI_dom"/>
</dbReference>
<dbReference type="PROSITE" id="PS50250">
    <property type="entry name" value="PCI"/>
    <property type="match status" value="1"/>
</dbReference>
<feature type="domain" description="PCI" evidence="2">
    <location>
        <begin position="865"/>
        <end position="1031"/>
    </location>
</feature>
<dbReference type="InterPro" id="IPR005062">
    <property type="entry name" value="SAC3/GANP/THP3_conserved"/>
</dbReference>
<proteinExistence type="predicted"/>
<evidence type="ECO:0000256" key="1">
    <source>
        <dbReference type="SAM" id="MobiDB-lite"/>
    </source>
</evidence>
<reference evidence="3 4" key="1">
    <citation type="submission" date="2021-04" db="EMBL/GenBank/DDBJ databases">
        <authorList>
            <person name="Bliznina A."/>
        </authorList>
    </citation>
    <scope>NUCLEOTIDE SEQUENCE [LARGE SCALE GENOMIC DNA]</scope>
</reference>
<sequence length="1034" mass="118113">MKLEELYELFEKNINEPHREETLNAMVNHPQGNILAQCVFERANAPLFLAAKNQLLPNDEGDEYGPFDSLLEAGYCKRILRVMACEDYVINLLKDEFLRRYEREPDSLSDIVRILADREEIKNESMIPKATFEMDAYYPTVKIGSEWIISDTMINGPDACNKYDEPQTDGLELYVYKISRSSGILLKELHLPLSFIGMPNLLLEPFLIMFDGTDSFEVHNLLEPTGAPMTIKRSREIVGDMDFGLWAGSKYDSDIRINGKPPESVLFPVVYMPNATSVCVECTRIGRSSIQILWKETFHFPEEYEANMIFLDRDNYVLLINDRGDTHIFHIILSKQKIKRYFLAASEYFSFGLFKEQLVMGHFGYTTDENNRQVMSFGFLTDKEDENFQVACFFKNGDHEDISIGRDQILHFRNLHTEDTTIKIISIDYLLNFLEDREQEKTIQTIEIMGIAETKPVIEIVLSMWGGFGGFGQGWRGQGNRGGGYGRGGGNFPNRGGYRQQMWNGMPMNNGMRMPMGGMNNMGGRMPMGGMPMQQNPRMQGQGEEMPTMLHMGYDGEGFGDDPAGEVKTEVKMGSSTKESAPKLGKMGKVGDMKPVDSGEKSEWPPSLMDYISRAFSSCRNDQEKDKTESYLKDLLNGRLKSGSAYEIDWESEPLPKDIFVDKGKISYEKNTQRDIMYDSAKRDADLLESMRSMTNVPRKMTKAEKKAKKRGAVAGLTSAEAQNYQVVDPMEGVKRAARNMRFQSDMKKEMQKRQVPLQLNLGGGFEAPKTFDPSKAKIIGTSTQVFKPYLRLTCAPEPWEVRTKAQLPKSFKAVLERWKDENNYKWTCEQLKSIRQDLTVQCLRDEFMVEVYETHARIAIEAQDHAEFNQCQSQLAMLYKDGKKSDNKAEFAAYSIIYCLYTRNMTDMTKRLSQLTEDMANETIISDALKLRSHLCLGNYLGFFRIYKRSSAHMKMLVGKFIERERRKAICTIVKGFRPSFPVSDIADQLAFDDEKEALQFLTENKLTIKDDQVDCKESVDVVPAIRATIKAD</sequence>
<feature type="compositionally biased region" description="Basic and acidic residues" evidence="1">
    <location>
        <begin position="589"/>
        <end position="603"/>
    </location>
</feature>
<feature type="region of interest" description="Disordered" evidence="1">
    <location>
        <begin position="572"/>
        <end position="605"/>
    </location>
</feature>
<organism evidence="3 4">
    <name type="scientific">Oikopleura dioica</name>
    <name type="common">Tunicate</name>
    <dbReference type="NCBI Taxonomy" id="34765"/>
    <lineage>
        <taxon>Eukaryota</taxon>
        <taxon>Metazoa</taxon>
        <taxon>Chordata</taxon>
        <taxon>Tunicata</taxon>
        <taxon>Appendicularia</taxon>
        <taxon>Copelata</taxon>
        <taxon>Oikopleuridae</taxon>
        <taxon>Oikopleura</taxon>
    </lineage>
</organism>
<evidence type="ECO:0000259" key="2">
    <source>
        <dbReference type="PROSITE" id="PS50250"/>
    </source>
</evidence>
<name>A0ABN7TCA6_OIKDI</name>